<sequence>MTSTRMLRIGLLTHSVNPRGGVVHTLELGKALVEAGHDVTIFAPAQEGERMFRPSSCRVVLAVGDEAPINTIDMVDGRIRALKRVLRSNGAGEFDILHAQDSISGNALAEMKQSGEIRGFFRTVHHLDQFPEPKLSSWQRRAWKDADRVLCVSETWTRRMQGEFGVTALMVPNGVDTQRFSPVAEGDVELLRPFGIHRSPVVLAVGGIEERKNTLLLLEAVALLRKGGTDVQLVIAGGASLLDHNKYVSGFIRRASELGLSVGAGEAVVLTGALTDAAMSAFYRRADVLAMVSLQEGFGLAVLEALASGTPAVVSKIPPFTEYLNDAVCSWADPKDPVTIAKALLDALDARDSIDFVHAVPALLDRFSWSASARRHSQLYEQWLATQSIANQ</sequence>
<dbReference type="RefSeq" id="WP_408180497.1">
    <property type="nucleotide sequence ID" value="NZ_JAQQEZ010000033.1"/>
</dbReference>
<name>A0ABW9B0F5_9BURK</name>
<dbReference type="Pfam" id="PF13439">
    <property type="entry name" value="Glyco_transf_4"/>
    <property type="match status" value="1"/>
</dbReference>
<keyword evidence="1" id="KW-0808">Transferase</keyword>
<dbReference type="InterPro" id="IPR023986">
    <property type="entry name" value="GlycosylTfrase_MSMEG0565"/>
</dbReference>
<dbReference type="EMBL" id="JAQQEZ010000033">
    <property type="protein sequence ID" value="MFM0005834.1"/>
    <property type="molecule type" value="Genomic_DNA"/>
</dbReference>
<dbReference type="InterPro" id="IPR001296">
    <property type="entry name" value="Glyco_trans_1"/>
</dbReference>
<evidence type="ECO:0000256" key="1">
    <source>
        <dbReference type="ARBA" id="ARBA00022679"/>
    </source>
</evidence>
<reference evidence="4 5" key="1">
    <citation type="journal article" date="2024" name="Chem. Sci.">
        <title>Discovery of megapolipeptins by genome mining of a Burkholderiales bacteria collection.</title>
        <authorList>
            <person name="Paulo B.S."/>
            <person name="Recchia M.J.J."/>
            <person name="Lee S."/>
            <person name="Fergusson C.H."/>
            <person name="Romanowski S.B."/>
            <person name="Hernandez A."/>
            <person name="Krull N."/>
            <person name="Liu D.Y."/>
            <person name="Cavanagh H."/>
            <person name="Bos A."/>
            <person name="Gray C.A."/>
            <person name="Murphy B.T."/>
            <person name="Linington R.G."/>
            <person name="Eustaquio A.S."/>
        </authorList>
    </citation>
    <scope>NUCLEOTIDE SEQUENCE [LARGE SCALE GENOMIC DNA]</scope>
    <source>
        <strain evidence="4 5">RL17-350-BIC-A</strain>
    </source>
</reference>
<accession>A0ABW9B0F5</accession>
<dbReference type="Pfam" id="PF00534">
    <property type="entry name" value="Glycos_transf_1"/>
    <property type="match status" value="1"/>
</dbReference>
<dbReference type="SUPFAM" id="SSF53756">
    <property type="entry name" value="UDP-Glycosyltransferase/glycogen phosphorylase"/>
    <property type="match status" value="1"/>
</dbReference>
<evidence type="ECO:0000313" key="4">
    <source>
        <dbReference type="EMBL" id="MFM0005834.1"/>
    </source>
</evidence>
<proteinExistence type="predicted"/>
<dbReference type="PANTHER" id="PTHR46401">
    <property type="entry name" value="GLYCOSYLTRANSFERASE WBBK-RELATED"/>
    <property type="match status" value="1"/>
</dbReference>
<feature type="domain" description="Glycosyltransferase subfamily 4-like N-terminal" evidence="3">
    <location>
        <begin position="19"/>
        <end position="179"/>
    </location>
</feature>
<keyword evidence="5" id="KW-1185">Reference proteome</keyword>
<evidence type="ECO:0000259" key="3">
    <source>
        <dbReference type="Pfam" id="PF13439"/>
    </source>
</evidence>
<evidence type="ECO:0000259" key="2">
    <source>
        <dbReference type="Pfam" id="PF00534"/>
    </source>
</evidence>
<dbReference type="PANTHER" id="PTHR46401:SF2">
    <property type="entry name" value="GLYCOSYLTRANSFERASE WBBK-RELATED"/>
    <property type="match status" value="1"/>
</dbReference>
<evidence type="ECO:0000313" key="5">
    <source>
        <dbReference type="Proteomes" id="UP001629230"/>
    </source>
</evidence>
<organism evidence="4 5">
    <name type="scientific">Paraburkholderia dipogonis</name>
    <dbReference type="NCBI Taxonomy" id="1211383"/>
    <lineage>
        <taxon>Bacteria</taxon>
        <taxon>Pseudomonadati</taxon>
        <taxon>Pseudomonadota</taxon>
        <taxon>Betaproteobacteria</taxon>
        <taxon>Burkholderiales</taxon>
        <taxon>Burkholderiaceae</taxon>
        <taxon>Paraburkholderia</taxon>
    </lineage>
</organism>
<comment type="caution">
    <text evidence="4">The sequence shown here is derived from an EMBL/GenBank/DDBJ whole genome shotgun (WGS) entry which is preliminary data.</text>
</comment>
<dbReference type="CDD" id="cd03801">
    <property type="entry name" value="GT4_PimA-like"/>
    <property type="match status" value="1"/>
</dbReference>
<protein>
    <submittedName>
        <fullName evidence="4">MSMEG_0565 family glycosyltransferase</fullName>
    </submittedName>
</protein>
<dbReference type="Proteomes" id="UP001629230">
    <property type="component" value="Unassembled WGS sequence"/>
</dbReference>
<feature type="domain" description="Glycosyl transferase family 1" evidence="2">
    <location>
        <begin position="198"/>
        <end position="351"/>
    </location>
</feature>
<dbReference type="InterPro" id="IPR028098">
    <property type="entry name" value="Glyco_trans_4-like_N"/>
</dbReference>
<gene>
    <name evidence="4" type="ORF">PQR57_33145</name>
</gene>
<dbReference type="NCBIfam" id="TIGR04047">
    <property type="entry name" value="MSMEG_0565_glyc"/>
    <property type="match status" value="1"/>
</dbReference>
<dbReference type="Gene3D" id="3.40.50.2000">
    <property type="entry name" value="Glycogen Phosphorylase B"/>
    <property type="match status" value="2"/>
</dbReference>